<keyword evidence="1" id="KW-1133">Transmembrane helix</keyword>
<keyword evidence="3" id="KW-1185">Reference proteome</keyword>
<evidence type="ECO:0000313" key="2">
    <source>
        <dbReference type="EMBL" id="KAE9540881.1"/>
    </source>
</evidence>
<protein>
    <submittedName>
        <fullName evidence="2">Uncharacterized protein</fullName>
    </submittedName>
</protein>
<comment type="caution">
    <text evidence="2">The sequence shown here is derived from an EMBL/GenBank/DDBJ whole genome shotgun (WGS) entry which is preliminary data.</text>
</comment>
<keyword evidence="1" id="KW-0472">Membrane</keyword>
<dbReference type="EMBL" id="VYZN01000013">
    <property type="protein sequence ID" value="KAE9540881.1"/>
    <property type="molecule type" value="Genomic_DNA"/>
</dbReference>
<accession>A0A6G0TY35</accession>
<evidence type="ECO:0000313" key="3">
    <source>
        <dbReference type="Proteomes" id="UP000475862"/>
    </source>
</evidence>
<sequence>MHTTITNIVNKNAVHTSGLQVTKYDSEVARLTVYLAYNSYLQNQGDTFSAVVESENAATPVNMRGQWIFVLLCLSFFGELVLGSIFPPIPPPTIPPPSTQDIVPQQQEVNWPINNIATPAVIIVGETTLNTRGLHVEQTQQTGDRPLETSLKAEEILPKTIVIGTEQKTVSEIVTKNNEDMETKNLRPTIDNN</sequence>
<name>A0A6G0TY35_APHGL</name>
<organism evidence="2 3">
    <name type="scientific">Aphis glycines</name>
    <name type="common">Soybean aphid</name>
    <dbReference type="NCBI Taxonomy" id="307491"/>
    <lineage>
        <taxon>Eukaryota</taxon>
        <taxon>Metazoa</taxon>
        <taxon>Ecdysozoa</taxon>
        <taxon>Arthropoda</taxon>
        <taxon>Hexapoda</taxon>
        <taxon>Insecta</taxon>
        <taxon>Pterygota</taxon>
        <taxon>Neoptera</taxon>
        <taxon>Paraneoptera</taxon>
        <taxon>Hemiptera</taxon>
        <taxon>Sternorrhyncha</taxon>
        <taxon>Aphidomorpha</taxon>
        <taxon>Aphidoidea</taxon>
        <taxon>Aphididae</taxon>
        <taxon>Aphidini</taxon>
        <taxon>Aphis</taxon>
        <taxon>Aphis</taxon>
    </lineage>
</organism>
<dbReference type="AlphaFoldDB" id="A0A6G0TY35"/>
<reference evidence="2 3" key="1">
    <citation type="submission" date="2019-08" db="EMBL/GenBank/DDBJ databases">
        <title>The genome of the soybean aphid Biotype 1, its phylome, world population structure and adaptation to the North American continent.</title>
        <authorList>
            <person name="Giordano R."/>
            <person name="Donthu R.K."/>
            <person name="Hernandez A.G."/>
            <person name="Wright C.L."/>
            <person name="Zimin A.V."/>
        </authorList>
    </citation>
    <scope>NUCLEOTIDE SEQUENCE [LARGE SCALE GENOMIC DNA]</scope>
    <source>
        <tissue evidence="2">Whole aphids</tissue>
    </source>
</reference>
<gene>
    <name evidence="2" type="ORF">AGLY_004126</name>
</gene>
<proteinExistence type="predicted"/>
<feature type="transmembrane region" description="Helical" evidence="1">
    <location>
        <begin position="67"/>
        <end position="86"/>
    </location>
</feature>
<keyword evidence="1" id="KW-0812">Transmembrane</keyword>
<dbReference type="Proteomes" id="UP000475862">
    <property type="component" value="Unassembled WGS sequence"/>
</dbReference>
<dbReference type="OrthoDB" id="6598022at2759"/>
<evidence type="ECO:0000256" key="1">
    <source>
        <dbReference type="SAM" id="Phobius"/>
    </source>
</evidence>